<evidence type="ECO:0000313" key="3">
    <source>
        <dbReference type="Proteomes" id="UP000464624"/>
    </source>
</evidence>
<proteinExistence type="predicted"/>
<feature type="compositionally biased region" description="Polar residues" evidence="1">
    <location>
        <begin position="17"/>
        <end position="32"/>
    </location>
</feature>
<dbReference type="EMBL" id="AP022314">
    <property type="protein sequence ID" value="BBU22934.1"/>
    <property type="molecule type" value="Genomic_DNA"/>
</dbReference>
<evidence type="ECO:0000256" key="1">
    <source>
        <dbReference type="SAM" id="MobiDB-lite"/>
    </source>
</evidence>
<name>A0AAD1H3M5_MYCXE</name>
<evidence type="ECO:0000313" key="2">
    <source>
        <dbReference type="EMBL" id="BBU22934.1"/>
    </source>
</evidence>
<dbReference type="Proteomes" id="UP000464624">
    <property type="component" value="Chromosome"/>
</dbReference>
<dbReference type="KEGG" id="mxe:MYXE_27240"/>
<reference evidence="2 3" key="1">
    <citation type="submission" date="2019-12" db="EMBL/GenBank/DDBJ databases">
        <title>Complete genome sequence of Mycolicibacterium xenopi str. JCM15661T.</title>
        <authorList>
            <person name="Yoshida M."/>
            <person name="Fukano H."/>
            <person name="Asakura T."/>
            <person name="Hoshino Y."/>
        </authorList>
    </citation>
    <scope>NUCLEOTIDE SEQUENCE [LARGE SCALE GENOMIC DNA]</scope>
    <source>
        <strain evidence="2 3">JCM 15661T</strain>
    </source>
</reference>
<protein>
    <submittedName>
        <fullName evidence="2">Uncharacterized protein</fullName>
    </submittedName>
</protein>
<accession>A0AAD1H3M5</accession>
<sequence length="218" mass="23774">MHAGQTHLSRVSLPARSGSSRAGSMVSASPASQPRGPTGASRCEAPGWALLPAPPDRPRLWTAAIDRHEFPSGPVRHATRRCRGPQSPCRSQRRGHARCGKPEFRWAWRANRATEAFRQVGSDLIKAVQHRPPLLITGRDRAFRRGDMSVNSTVRRARCVCADVAWLPVGNSPMAVRILAGSVYQRPRSSGRVVANIMLAGRASLTLRRAARVKLAVS</sequence>
<dbReference type="AlphaFoldDB" id="A0AAD1H3M5"/>
<organism evidence="2 3">
    <name type="scientific">Mycobacterium xenopi</name>
    <dbReference type="NCBI Taxonomy" id="1789"/>
    <lineage>
        <taxon>Bacteria</taxon>
        <taxon>Bacillati</taxon>
        <taxon>Actinomycetota</taxon>
        <taxon>Actinomycetes</taxon>
        <taxon>Mycobacteriales</taxon>
        <taxon>Mycobacteriaceae</taxon>
        <taxon>Mycobacterium</taxon>
    </lineage>
</organism>
<feature type="region of interest" description="Disordered" evidence="1">
    <location>
        <begin position="75"/>
        <end position="96"/>
    </location>
</feature>
<gene>
    <name evidence="2" type="ORF">MYXE_27240</name>
</gene>
<feature type="region of interest" description="Disordered" evidence="1">
    <location>
        <begin position="1"/>
        <end position="51"/>
    </location>
</feature>